<reference evidence="1 2" key="1">
    <citation type="submission" date="2015-04" db="EMBL/GenBank/DDBJ databases">
        <authorList>
            <person name="Syromyatnikov M.Y."/>
            <person name="Popov V.N."/>
        </authorList>
    </citation>
    <scope>NUCLEOTIDE SEQUENCE [LARGE SCALE GENOMIC DNA]</scope>
</reference>
<keyword evidence="2" id="KW-1185">Reference proteome</keyword>
<name>A0A1J1ICA3_9DIPT</name>
<dbReference type="AlphaFoldDB" id="A0A1J1ICA3"/>
<accession>A0A1J1ICA3</accession>
<protein>
    <submittedName>
        <fullName evidence="1">CLUMA_CG010577, isoform A</fullName>
    </submittedName>
</protein>
<evidence type="ECO:0000313" key="2">
    <source>
        <dbReference type="Proteomes" id="UP000183832"/>
    </source>
</evidence>
<gene>
    <name evidence="1" type="ORF">CLUMA_CG010577</name>
</gene>
<dbReference type="EMBL" id="CVRI01000047">
    <property type="protein sequence ID" value="CRK97180.1"/>
    <property type="molecule type" value="Genomic_DNA"/>
</dbReference>
<evidence type="ECO:0000313" key="1">
    <source>
        <dbReference type="EMBL" id="CRK97180.1"/>
    </source>
</evidence>
<sequence length="82" mass="9851">MIVANEKVQVHHQLTRMKKNQRQQFERFIKEFVGTFVAWIALNFWTHVRDLKFHAPQSGYPRNVKSRKQSLRFSSKVYDSVT</sequence>
<organism evidence="1 2">
    <name type="scientific">Clunio marinus</name>
    <dbReference type="NCBI Taxonomy" id="568069"/>
    <lineage>
        <taxon>Eukaryota</taxon>
        <taxon>Metazoa</taxon>
        <taxon>Ecdysozoa</taxon>
        <taxon>Arthropoda</taxon>
        <taxon>Hexapoda</taxon>
        <taxon>Insecta</taxon>
        <taxon>Pterygota</taxon>
        <taxon>Neoptera</taxon>
        <taxon>Endopterygota</taxon>
        <taxon>Diptera</taxon>
        <taxon>Nematocera</taxon>
        <taxon>Chironomoidea</taxon>
        <taxon>Chironomidae</taxon>
        <taxon>Clunio</taxon>
    </lineage>
</organism>
<proteinExistence type="predicted"/>
<dbReference type="Proteomes" id="UP000183832">
    <property type="component" value="Unassembled WGS sequence"/>
</dbReference>